<dbReference type="PANTHER" id="PTHR43649">
    <property type="entry name" value="ARABINOSE-BINDING PROTEIN-RELATED"/>
    <property type="match status" value="1"/>
</dbReference>
<feature type="chain" id="PRO_5004510962" description="sn-glycerol-3-phosphate-binding periplasmic protein UgpB" evidence="7">
    <location>
        <begin position="22"/>
        <end position="472"/>
    </location>
</feature>
<dbReference type="RefSeq" id="WP_016525196.1">
    <property type="nucleotide sequence ID" value="NZ_KE332518.1"/>
</dbReference>
<organism evidence="8 9">
    <name type="scientific">Treponema maltophilum ATCC 51939</name>
    <dbReference type="NCBI Taxonomy" id="1125699"/>
    <lineage>
        <taxon>Bacteria</taxon>
        <taxon>Pseudomonadati</taxon>
        <taxon>Spirochaetota</taxon>
        <taxon>Spirochaetia</taxon>
        <taxon>Spirochaetales</taxon>
        <taxon>Treponemataceae</taxon>
        <taxon>Treponema</taxon>
    </lineage>
</organism>
<evidence type="ECO:0000256" key="4">
    <source>
        <dbReference type="ARBA" id="ARBA00017470"/>
    </source>
</evidence>
<dbReference type="OrthoDB" id="54751at2"/>
<feature type="signal peptide" evidence="7">
    <location>
        <begin position="1"/>
        <end position="21"/>
    </location>
</feature>
<dbReference type="AlphaFoldDB" id="S3JZD4"/>
<dbReference type="PANTHER" id="PTHR43649:SF31">
    <property type="entry name" value="SN-GLYCEROL-3-PHOSPHATE-BINDING PERIPLASMIC PROTEIN UGPB"/>
    <property type="match status" value="1"/>
</dbReference>
<dbReference type="GO" id="GO:0042597">
    <property type="term" value="C:periplasmic space"/>
    <property type="evidence" value="ECO:0007669"/>
    <property type="project" value="UniProtKB-SubCell"/>
</dbReference>
<comment type="caution">
    <text evidence="8">The sequence shown here is derived from an EMBL/GenBank/DDBJ whole genome shotgun (WGS) entry which is preliminary data.</text>
</comment>
<evidence type="ECO:0000313" key="8">
    <source>
        <dbReference type="EMBL" id="EPF30585.1"/>
    </source>
</evidence>
<comment type="subcellular location">
    <subcellularLocation>
        <location evidence="1">Periplasm</location>
    </subcellularLocation>
</comment>
<evidence type="ECO:0000256" key="2">
    <source>
        <dbReference type="ARBA" id="ARBA00008520"/>
    </source>
</evidence>
<dbReference type="Gene3D" id="3.40.190.10">
    <property type="entry name" value="Periplasmic binding protein-like II"/>
    <property type="match status" value="2"/>
</dbReference>
<evidence type="ECO:0000256" key="5">
    <source>
        <dbReference type="ARBA" id="ARBA00022448"/>
    </source>
</evidence>
<dbReference type="HOGENOM" id="CLU_578629_0_0_12"/>
<reference evidence="8 9" key="1">
    <citation type="submission" date="2013-04" db="EMBL/GenBank/DDBJ databases">
        <title>The Genome Sequence of Treponema maltophilum ATCC 51939.</title>
        <authorList>
            <consortium name="The Broad Institute Genomics Platform"/>
            <person name="Earl A."/>
            <person name="Ward D."/>
            <person name="Feldgarden M."/>
            <person name="Gevers D."/>
            <person name="Leonetti C."/>
            <person name="Blanton J.M."/>
            <person name="Dewhirst F.E."/>
            <person name="Izard J."/>
            <person name="Walker B."/>
            <person name="Young S."/>
            <person name="Zeng Q."/>
            <person name="Gargeya S."/>
            <person name="Fitzgerald M."/>
            <person name="Haas B."/>
            <person name="Abouelleil A."/>
            <person name="Allen A.W."/>
            <person name="Alvarado L."/>
            <person name="Arachchi H.M."/>
            <person name="Berlin A.M."/>
            <person name="Chapman S.B."/>
            <person name="Gainer-Dewar J."/>
            <person name="Goldberg J."/>
            <person name="Griggs A."/>
            <person name="Gujja S."/>
            <person name="Hansen M."/>
            <person name="Howarth C."/>
            <person name="Imamovic A."/>
            <person name="Ireland A."/>
            <person name="Larimer J."/>
            <person name="McCowan C."/>
            <person name="Murphy C."/>
            <person name="Pearson M."/>
            <person name="Poon T.W."/>
            <person name="Priest M."/>
            <person name="Roberts A."/>
            <person name="Saif S."/>
            <person name="Shea T."/>
            <person name="Sisk P."/>
            <person name="Sykes S."/>
            <person name="Wortman J."/>
            <person name="Nusbaum C."/>
            <person name="Birren B."/>
        </authorList>
    </citation>
    <scope>NUCLEOTIDE SEQUENCE [LARGE SCALE GENOMIC DNA]</scope>
    <source>
        <strain evidence="8 9">ATCC 51939</strain>
    </source>
</reference>
<dbReference type="Proteomes" id="UP000014541">
    <property type="component" value="Unassembled WGS sequence"/>
</dbReference>
<proteinExistence type="inferred from homology"/>
<comment type="similarity">
    <text evidence="2">Belongs to the bacterial solute-binding protein 1 family.</text>
</comment>
<keyword evidence="9" id="KW-1185">Reference proteome</keyword>
<keyword evidence="6 7" id="KW-0732">Signal</keyword>
<dbReference type="InterPro" id="IPR006059">
    <property type="entry name" value="SBP"/>
</dbReference>
<dbReference type="eggNOG" id="COG1653">
    <property type="taxonomic scope" value="Bacteria"/>
</dbReference>
<evidence type="ECO:0000256" key="1">
    <source>
        <dbReference type="ARBA" id="ARBA00004418"/>
    </source>
</evidence>
<dbReference type="Pfam" id="PF01547">
    <property type="entry name" value="SBP_bac_1"/>
    <property type="match status" value="1"/>
</dbReference>
<dbReference type="PATRIC" id="fig|1125699.3.peg.920"/>
<keyword evidence="5" id="KW-0813">Transport</keyword>
<protein>
    <recommendedName>
        <fullName evidence="4">sn-glycerol-3-phosphate-binding periplasmic protein UgpB</fullName>
    </recommendedName>
</protein>
<evidence type="ECO:0000256" key="6">
    <source>
        <dbReference type="ARBA" id="ARBA00022729"/>
    </source>
</evidence>
<gene>
    <name evidence="8" type="ORF">HMPREF9194_00902</name>
</gene>
<sequence>MLKKMFIVTAVLAAAVPTLFIGCSGKGGASGAGKEVKIFSSVTGGKDEAENVAFAEAIGKATGYKIDLEKVTANAETVLMQKLSAEESYDLIYFNQFLMYKFAKDGILQDLTDRINKSSILKENYPAGELEKIKFNGKYYAGFNKLEGYPLPNVNKAITDKAGVDIGNLTTLDDFYNMLKTVKNYMETKEGKKPYYPFFVYMNDIWDLQPWFSAVGARRGVFVDNTGKKYSPYVQDSARPVWEWLAKLYKEGLLDPASFTGKTGDMRSKMWQSQDIVLDSDWSAWTGLYNNNAKAAGTYPEKVNVVAILGAKSPDGKYLLEQGGASLWGIPTNAKNPDGAFKVLEYFATKEGGLLLSAGIEGIDYTMENGKLVFTETGIKHAKDHGAPFPISTKFDFSLLGEMNPGVAEALAYAKRDDVDIAAMGFANGELDARQYYNIMSKWMSDCIMGKIDAASAMKGAADELRSKGIID</sequence>
<dbReference type="STRING" id="1125699.HMPREF9194_00902"/>
<name>S3JZD4_TREMA</name>
<dbReference type="PROSITE" id="PS51257">
    <property type="entry name" value="PROKAR_LIPOPROTEIN"/>
    <property type="match status" value="1"/>
</dbReference>
<evidence type="ECO:0000313" key="9">
    <source>
        <dbReference type="Proteomes" id="UP000014541"/>
    </source>
</evidence>
<accession>S3JZD4</accession>
<evidence type="ECO:0000256" key="7">
    <source>
        <dbReference type="SAM" id="SignalP"/>
    </source>
</evidence>
<dbReference type="InterPro" id="IPR050490">
    <property type="entry name" value="Bact_solute-bd_prot1"/>
</dbReference>
<dbReference type="EMBL" id="ATFF01000006">
    <property type="protein sequence ID" value="EPF30585.1"/>
    <property type="molecule type" value="Genomic_DNA"/>
</dbReference>
<comment type="subunit">
    <text evidence="3">The complex is composed of two ATP-binding proteins (UgpC), two transmembrane proteins (UgpA and UgpE) and a solute-binding protein (UgpB).</text>
</comment>
<dbReference type="SUPFAM" id="SSF53850">
    <property type="entry name" value="Periplasmic binding protein-like II"/>
    <property type="match status" value="1"/>
</dbReference>
<evidence type="ECO:0000256" key="3">
    <source>
        <dbReference type="ARBA" id="ARBA00011557"/>
    </source>
</evidence>